<evidence type="ECO:0000256" key="8">
    <source>
        <dbReference type="SAM" id="SignalP"/>
    </source>
</evidence>
<dbReference type="PROSITE" id="PS00194">
    <property type="entry name" value="THIOREDOXIN_1"/>
    <property type="match status" value="1"/>
</dbReference>
<evidence type="ECO:0000256" key="1">
    <source>
        <dbReference type="ARBA" id="ARBA00004389"/>
    </source>
</evidence>
<name>A0A7S2SHW8_9STRA</name>
<dbReference type="PANTHER" id="PTHR46426:SF1">
    <property type="entry name" value="PROTEIN DISULFIDE-ISOMERASE TMX3"/>
    <property type="match status" value="1"/>
</dbReference>
<proteinExistence type="predicted"/>
<dbReference type="Pfam" id="PF00085">
    <property type="entry name" value="Thioredoxin"/>
    <property type="match status" value="1"/>
</dbReference>
<gene>
    <name evidence="10" type="ORF">QSP1433_LOCUS14298</name>
</gene>
<evidence type="ECO:0000256" key="6">
    <source>
        <dbReference type="SAM" id="Coils"/>
    </source>
</evidence>
<feature type="signal peptide" evidence="8">
    <location>
        <begin position="1"/>
        <end position="21"/>
    </location>
</feature>
<feature type="coiled-coil region" evidence="6">
    <location>
        <begin position="419"/>
        <end position="446"/>
    </location>
</feature>
<evidence type="ECO:0000256" key="5">
    <source>
        <dbReference type="ARBA" id="ARBA00045246"/>
    </source>
</evidence>
<keyword evidence="3 7" id="KW-1133">Transmembrane helix</keyword>
<evidence type="ECO:0000256" key="3">
    <source>
        <dbReference type="ARBA" id="ARBA00022989"/>
    </source>
</evidence>
<dbReference type="PANTHER" id="PTHR46426">
    <property type="entry name" value="PROTEIN DISULFIDE-ISOMERASE TMX3"/>
    <property type="match status" value="1"/>
</dbReference>
<evidence type="ECO:0000256" key="2">
    <source>
        <dbReference type="ARBA" id="ARBA00022692"/>
    </source>
</evidence>
<dbReference type="EMBL" id="HBHK01022626">
    <property type="protein sequence ID" value="CAD9700618.1"/>
    <property type="molecule type" value="Transcribed_RNA"/>
</dbReference>
<evidence type="ECO:0000256" key="4">
    <source>
        <dbReference type="ARBA" id="ARBA00023136"/>
    </source>
</evidence>
<dbReference type="Pfam" id="PF13848">
    <property type="entry name" value="Thioredoxin_6"/>
    <property type="match status" value="1"/>
</dbReference>
<keyword evidence="6" id="KW-0175">Coiled coil</keyword>
<dbReference type="SUPFAM" id="SSF52833">
    <property type="entry name" value="Thioredoxin-like"/>
    <property type="match status" value="1"/>
</dbReference>
<organism evidence="10">
    <name type="scientific">Mucochytrium quahogii</name>
    <dbReference type="NCBI Taxonomy" id="96639"/>
    <lineage>
        <taxon>Eukaryota</taxon>
        <taxon>Sar</taxon>
        <taxon>Stramenopiles</taxon>
        <taxon>Bigyra</taxon>
        <taxon>Labyrinthulomycetes</taxon>
        <taxon>Thraustochytrida</taxon>
        <taxon>Thraustochytriidae</taxon>
        <taxon>Mucochytrium</taxon>
    </lineage>
</organism>
<dbReference type="CDD" id="cd02961">
    <property type="entry name" value="PDI_a_family"/>
    <property type="match status" value="1"/>
</dbReference>
<dbReference type="InterPro" id="IPR017937">
    <property type="entry name" value="Thioredoxin_CS"/>
</dbReference>
<dbReference type="AlphaFoldDB" id="A0A7S2SHW8"/>
<dbReference type="PROSITE" id="PS51352">
    <property type="entry name" value="THIOREDOXIN_2"/>
    <property type="match status" value="1"/>
</dbReference>
<feature type="domain" description="Thioredoxin" evidence="9">
    <location>
        <begin position="16"/>
        <end position="127"/>
    </location>
</feature>
<keyword evidence="2 7" id="KW-0812">Transmembrane</keyword>
<reference evidence="10" key="1">
    <citation type="submission" date="2021-01" db="EMBL/GenBank/DDBJ databases">
        <authorList>
            <person name="Corre E."/>
            <person name="Pelletier E."/>
            <person name="Niang G."/>
            <person name="Scheremetjew M."/>
            <person name="Finn R."/>
            <person name="Kale V."/>
            <person name="Holt S."/>
            <person name="Cochrane G."/>
            <person name="Meng A."/>
            <person name="Brown T."/>
            <person name="Cohen L."/>
        </authorList>
    </citation>
    <scope>NUCLEOTIDE SEQUENCE</scope>
    <source>
        <strain evidence="10">NY070348D</strain>
    </source>
</reference>
<dbReference type="InterPro" id="IPR036249">
    <property type="entry name" value="Thioredoxin-like_sf"/>
</dbReference>
<protein>
    <recommendedName>
        <fullName evidence="9">Thioredoxin domain-containing protein</fullName>
    </recommendedName>
</protein>
<comment type="subcellular location">
    <subcellularLocation>
        <location evidence="1">Endoplasmic reticulum membrane</location>
        <topology evidence="1">Single-pass membrane protein</topology>
    </subcellularLocation>
</comment>
<evidence type="ECO:0000313" key="10">
    <source>
        <dbReference type="EMBL" id="CAD9700618.1"/>
    </source>
</evidence>
<dbReference type="InterPro" id="IPR052250">
    <property type="entry name" value="PDI_TMX3"/>
</dbReference>
<accession>A0A7S2SHW8</accession>
<dbReference type="Gene3D" id="3.40.30.10">
    <property type="entry name" value="Glutaredoxin"/>
    <property type="match status" value="2"/>
</dbReference>
<comment type="function">
    <text evidence="5">Probable disulfide isomerase, which participates in the folding of proteins containing disulfide bonds. May act as a dithiol oxidase. Acts as a regulator of endoplasmic reticulum-mitochondria contact sites via its ability to regulate redox signals.</text>
</comment>
<feature type="chain" id="PRO_5031176307" description="Thioredoxin domain-containing protein" evidence="8">
    <location>
        <begin position="22"/>
        <end position="446"/>
    </location>
</feature>
<dbReference type="GO" id="GO:0005789">
    <property type="term" value="C:endoplasmic reticulum membrane"/>
    <property type="evidence" value="ECO:0007669"/>
    <property type="project" value="UniProtKB-SubCell"/>
</dbReference>
<feature type="transmembrane region" description="Helical" evidence="7">
    <location>
        <begin position="392"/>
        <end position="414"/>
    </location>
</feature>
<keyword evidence="8" id="KW-0732">Signal</keyword>
<evidence type="ECO:0000256" key="7">
    <source>
        <dbReference type="SAM" id="Phobius"/>
    </source>
</evidence>
<sequence length="446" mass="50522">MNTLSLLCAAILCFSHTPAHAHYVVELTDQNWDRYVSKGKWLVKFYAPWCGHCRKMAPVLEKAAKDHFKGRINVGKLDATRFTELKDKHEIDGYPTLKYFEDGQVSSVYTGGRELESMIEFGHRMDSPLVRPFDSAPKLQKWLTKDSPERTISKEPLSRILVGKDGDVNDKVGAAVLQAAKETRPFHVFAKTNAASCIAYLCKHGRTASFCNDDTKLPALVRFEKNEKMTEFQGDLTNATAIEEWTKKTAAPVFAEIGLHNFGVLARQPGKMLVFVAFDPENKKDPETKAFLAKFREIAQGKAGFPDEVMSRLVFASVDVKVWGAYLEDYGVFKENLPMSVVVDYENNTYYVNHTMPVRELLFGAVRGTIPVRWGGMWTTPRKFYRAFWQNWPYSAGIGAFVLFMFAGFCYLLCFADDDEELRAALETAAQKNETATQEQESKKEK</sequence>
<dbReference type="InterPro" id="IPR013766">
    <property type="entry name" value="Thioredoxin_domain"/>
</dbReference>
<dbReference type="PRINTS" id="PR00421">
    <property type="entry name" value="THIOREDOXIN"/>
</dbReference>
<evidence type="ECO:0000259" key="9">
    <source>
        <dbReference type="PROSITE" id="PS51352"/>
    </source>
</evidence>
<keyword evidence="4 7" id="KW-0472">Membrane</keyword>